<keyword evidence="4" id="KW-0472">Membrane</keyword>
<keyword evidence="2" id="KW-0732">Signal</keyword>
<dbReference type="PANTHER" id="PTHR40094">
    <property type="entry name" value="ALPHA-2-MACROGLOBULIN HOMOLOG"/>
    <property type="match status" value="1"/>
</dbReference>
<dbReference type="InterPro" id="IPR041203">
    <property type="entry name" value="Bact_A2M_MG5"/>
</dbReference>
<dbReference type="Pfam" id="PF17972">
    <property type="entry name" value="bMG5"/>
    <property type="match status" value="1"/>
</dbReference>
<dbReference type="Pfam" id="PF07703">
    <property type="entry name" value="A2M_BRD"/>
    <property type="match status" value="1"/>
</dbReference>
<evidence type="ECO:0000256" key="4">
    <source>
        <dbReference type="SAM" id="Phobius"/>
    </source>
</evidence>
<feature type="domain" description="Alpha-2-macroglobulin" evidence="6">
    <location>
        <begin position="1863"/>
        <end position="1952"/>
    </location>
</feature>
<dbReference type="Pfam" id="PF17973">
    <property type="entry name" value="bMG10"/>
    <property type="match status" value="1"/>
</dbReference>
<dbReference type="Gene3D" id="2.60.40.3710">
    <property type="match status" value="3"/>
</dbReference>
<gene>
    <name evidence="7" type="ORF">FME95_05380</name>
</gene>
<sequence>MSDKNEVVESEEHKDDSAEVSEVTSATKGGRAGKIVAGIAALIFVLIGALWFYIQYSQVQGLVSISSLESVDPDDGEIVLTYRKPVKTAKFNPRLTTVTDLDGNTVKAAYLSQLDKTKTIETIRFKTPTPYNQSLILKQKNPTKYTNLIYKLGIKPIPSSIEFSTPIEIVAIEDLLPTASQEHAPEVLNNQIGILFTGSVGTTYKKRVKLEPSDVPFIELSPMPSGYFQWQDDKTLTFNFTQQKPQFDTQYRVSINPEALINPDFQEWQGEQEITLTTSSNDVYVNDVSIDKEVEWNTPITFEFSGNMVNVFDLNKLKSNSVMPVLMRPLVDGHWRWINARTVEFKPSSDGWPVKQNVSIEFLPEVNTQQDRNWTDNRGLNSIEFYVEPRLQSISNINLRGDKVDPESELEIRFSRSLVNSDQLDTSHTLNEYANAPVKIEPAIQGSYRWSNGRTLIIESETPWSELTEYKVSIHPDFNPDPRFEWSGTKEFSFKTAENLITPRFYFIPEHAPSGAEFFGSKPQFAVEKSLQPEQSIWIEFNRPIGKRLKDVADIGDAIQIVPAVEGEYSWLSDRLLSFTPEVSWAPETDYSITLTNDLLYFHEQHYAEGSSVIEFEVPEDAVHLTTKEKVLPESDLSFVFNKDIDVSVSVGRRYESADLAAEFLPLTWQGNDIDYEFEWISQRELKLYAKPYWPADSELAFELNKNILPRPSAFFAKENARQIKTERNIVEPYSVSPVGKTSSYSTIEILFSKAIRPESIDTGGLDFTKLVSISPELDGKWFWQADNKLVFQPDGELAPSTDYLVTINPEKIASAEFSWFELDRSDKPEPYSFAFHSPYQRVVRSSSTFEFANDDPLKQRFLIDFELAEATTLAEVEKRFTLWTDNFVDGKSVEVPLIYQLTTEDTEDRARRFRVISEYIDRPNEDRLVNFQIERGVPAIGGNATMADHFNSDFLQEKPRFISIEDISWPREDGRFNASLKLNAPVEPSKLKQLMTVFDDDAGEALDYQVSVDANYSSDRQFAYLVEATFKPDTEYEFAIEQGLLAADGALTNADISDTSTTPNLERLVDFVNQGNLISRYDAQVLPIITSNMTNFNLYIDQIYPNNVRNYLNQGLNNYGSLDTAGKSVYTKNYKLADIYTEEANEDRTTTVGVNDEFITNVDLSDFFQDNRKGLYRVAVSGAGTKNYRWLLSTDIGLVARATADSVYVWTISLATGLPLPGVQVELVDYWNQTTSSGRSNSSGFVKLDNLSPEYTYTVLASRNDDFSFLDLRTHYESLNGFDVGGLISSEDAYLLQAYLYSERGVYRPGDDLHLVGVVRDQSGALPENDVVTLRLKDPTGSERLSERFTLDASGAVTIDYAIPTDAKTGKWSATVQWKNDVIGSVNYQVEEFIPNKIKVELEPQTPVAISGKLFEFDVQANNLFGPPASGRKVNAQVSLRPAYFKPSGYQDYEFGHDDYRFQQLNSDLLETRLDEDGHYRYEYQVPEGIDSPIGLNLHFSSTVIDDSGRGVAQYAQVPVHLYDQYVGVRRTNSSAIELGDTVVFDIANVRANGDKIAADAQSFVYQVYRKRKVTHYRKNERGYYRYVTERINVELQSQQSDSSRFEYLTEHSGEHYLQVTDLNGGQVTRYYFQVRGDRDAVSIVEAPESVVLTPRQQTSLVGDNLVVDVQAPFAGQLLLIAERDEVMWSQSVNMSSNSTTVRIPIKAEHVPNFYLSAVVVQPASKGTRAKPVYATGLLNINVRDLKQNPEVTISAPAKVSPNGQLTAELSIDELSNGDVYFTLAAVDEGILDLTQFKTPNMREAFVQKLRLKMAHFSLYPWVMPYESQQLKTITPSGSAPARALIKKKRENPDSSSRVKSVALWSGLQKFDADGTATVTFDIPEFDGSLRLMLVAFGDQRFNSAETTVTVRDDLVLKPSLPRFLATGDHFELPFNVFNSTELQGDVTITVEHSDHIALLGNASQTVTVAAGGEAEGRFSFNVQDDLGLADFKITAEGLNEKTIKHIQVPVRTSGNYISLSDGGVIDAATPKTIQIPDVFKTGTENQALSIAPAGMTEFAGSLQYLLQYPHGCLEQTTSKLFPLLYFEDFAKSADFVEFNTTTPRYLLREGVDKIERMQLENGYFSYWSGGESVNYYAFLYASHFMTEAKNKGLEVNEAVWNNMQYRLRESALNLYSRGSDYDGDYNLSHQVYALYVLALSGNPLVSEMNYLLEDKSKKLRLHDRARLAAAYHLAGREAQATELLSDITSLKEYDDSYTETSGSFGSNARDLAILLDALLEVNPESDAIPLVVDKLKGYRNSGRWGSTQNNAVALMALGKSIAKSAKTQQGDVIVTLANGDELVNQTVRLSTVDLLSGNVSVRTTGSAEANYFWQADGVSSNPVQADEDNGIRIRREFFNAKQEPVDLNNIRQGELVVVKLTMESLKDRLDNVAIVDLLPAGLEIENARLSTSADIQWLKSTAEIDHIDIRDDRMNLYMSLTEREVVYYYTTRAVTIGSFAIPAVRAEAMYDESKYSLSGQGSMKVLPAR</sequence>
<feature type="compositionally biased region" description="Basic and acidic residues" evidence="3">
    <location>
        <begin position="1"/>
        <end position="17"/>
    </location>
</feature>
<evidence type="ECO:0000259" key="6">
    <source>
        <dbReference type="SMART" id="SM01360"/>
    </source>
</evidence>
<dbReference type="RefSeq" id="WP_147713382.1">
    <property type="nucleotide sequence ID" value="NZ_VKAD01000001.1"/>
</dbReference>
<dbReference type="EMBL" id="VKAD01000001">
    <property type="protein sequence ID" value="TXR53982.1"/>
    <property type="molecule type" value="Genomic_DNA"/>
</dbReference>
<evidence type="ECO:0000256" key="2">
    <source>
        <dbReference type="ARBA" id="ARBA00022729"/>
    </source>
</evidence>
<dbReference type="Pfam" id="PF13205">
    <property type="entry name" value="Big_5"/>
    <property type="match status" value="1"/>
</dbReference>
<evidence type="ECO:0000313" key="7">
    <source>
        <dbReference type="EMBL" id="TXR53982.1"/>
    </source>
</evidence>
<dbReference type="InterPro" id="IPR051802">
    <property type="entry name" value="YfhM-like"/>
</dbReference>
<dbReference type="CDD" id="cd02891">
    <property type="entry name" value="A2M_like"/>
    <property type="match status" value="1"/>
</dbReference>
<dbReference type="OrthoDB" id="9767116at2"/>
<dbReference type="PANTHER" id="PTHR40094:SF1">
    <property type="entry name" value="UBIQUITIN DOMAIN-CONTAINING PROTEIN"/>
    <property type="match status" value="1"/>
</dbReference>
<name>A0A5C8Z7Q7_9GAMM</name>
<dbReference type="InterPro" id="IPR001599">
    <property type="entry name" value="Macroglobln_a2"/>
</dbReference>
<dbReference type="GO" id="GO:0004866">
    <property type="term" value="F:endopeptidase inhibitor activity"/>
    <property type="evidence" value="ECO:0007669"/>
    <property type="project" value="InterPro"/>
</dbReference>
<organism evidence="7 8">
    <name type="scientific">Reinekea thalattae</name>
    <dbReference type="NCBI Taxonomy" id="2593301"/>
    <lineage>
        <taxon>Bacteria</taxon>
        <taxon>Pseudomonadati</taxon>
        <taxon>Pseudomonadota</taxon>
        <taxon>Gammaproteobacteria</taxon>
        <taxon>Oceanospirillales</taxon>
        <taxon>Saccharospirillaceae</taxon>
        <taxon>Reinekea</taxon>
    </lineage>
</organism>
<keyword evidence="4" id="KW-0812">Transmembrane</keyword>
<comment type="caution">
    <text evidence="7">The sequence shown here is derived from an EMBL/GenBank/DDBJ whole genome shotgun (WGS) entry which is preliminary data.</text>
</comment>
<feature type="transmembrane region" description="Helical" evidence="4">
    <location>
        <begin position="35"/>
        <end position="54"/>
    </location>
</feature>
<dbReference type="Pfam" id="PF01835">
    <property type="entry name" value="MG2"/>
    <property type="match status" value="1"/>
</dbReference>
<dbReference type="InterPro" id="IPR002890">
    <property type="entry name" value="MG2"/>
</dbReference>
<feature type="domain" description="Alpha-2-macroglobulin bait region" evidence="5">
    <location>
        <begin position="1652"/>
        <end position="1795"/>
    </location>
</feature>
<keyword evidence="8" id="KW-1185">Reference proteome</keyword>
<dbReference type="Pfam" id="PF11974">
    <property type="entry name" value="bMG3"/>
    <property type="match status" value="1"/>
</dbReference>
<comment type="similarity">
    <text evidence="1">Belongs to the protease inhibitor I39 (alpha-2-macroglobulin) family. Bacterial alpha-2-macroglobulin subfamily.</text>
</comment>
<dbReference type="SMART" id="SM01359">
    <property type="entry name" value="A2M_N_2"/>
    <property type="match status" value="1"/>
</dbReference>
<evidence type="ECO:0000256" key="3">
    <source>
        <dbReference type="SAM" id="MobiDB-lite"/>
    </source>
</evidence>
<dbReference type="Gene3D" id="1.50.10.20">
    <property type="match status" value="1"/>
</dbReference>
<dbReference type="InterPro" id="IPR047565">
    <property type="entry name" value="Alpha-macroglob_thiol-ester_cl"/>
</dbReference>
<evidence type="ECO:0000256" key="1">
    <source>
        <dbReference type="ARBA" id="ARBA00010556"/>
    </source>
</evidence>
<evidence type="ECO:0008006" key="9">
    <source>
        <dbReference type="Google" id="ProtNLM"/>
    </source>
</evidence>
<reference evidence="7 8" key="1">
    <citation type="submission" date="2019-07" db="EMBL/GenBank/DDBJ databases">
        <title>Reinekea sp. strain SSH23 genome sequencing and assembly.</title>
        <authorList>
            <person name="Kim I."/>
        </authorList>
    </citation>
    <scope>NUCLEOTIDE SEQUENCE [LARGE SCALE GENOMIC DNA]</scope>
    <source>
        <strain evidence="7 8">SSH23</strain>
    </source>
</reference>
<dbReference type="InterPro" id="IPR032812">
    <property type="entry name" value="SbsA_Ig"/>
</dbReference>
<dbReference type="Gene3D" id="2.60.40.1930">
    <property type="match status" value="1"/>
</dbReference>
<dbReference type="Pfam" id="PF00207">
    <property type="entry name" value="A2M"/>
    <property type="match status" value="1"/>
</dbReference>
<dbReference type="InterPro" id="IPR021868">
    <property type="entry name" value="Alpha_2_Macroglob_MG3"/>
</dbReference>
<evidence type="ECO:0000259" key="5">
    <source>
        <dbReference type="SMART" id="SM01359"/>
    </source>
</evidence>
<dbReference type="SMART" id="SM01360">
    <property type="entry name" value="A2M"/>
    <property type="match status" value="1"/>
</dbReference>
<dbReference type="InterPro" id="IPR011625">
    <property type="entry name" value="A2M_N_BRD"/>
</dbReference>
<accession>A0A5C8Z7Q7</accession>
<dbReference type="InterPro" id="IPR041246">
    <property type="entry name" value="Bact_MG10"/>
</dbReference>
<dbReference type="Proteomes" id="UP000321764">
    <property type="component" value="Unassembled WGS sequence"/>
</dbReference>
<feature type="region of interest" description="Disordered" evidence="3">
    <location>
        <begin position="1"/>
        <end position="24"/>
    </location>
</feature>
<proteinExistence type="inferred from homology"/>
<dbReference type="SMART" id="SM01419">
    <property type="entry name" value="Thiol-ester_cl"/>
    <property type="match status" value="1"/>
</dbReference>
<evidence type="ECO:0000313" key="8">
    <source>
        <dbReference type="Proteomes" id="UP000321764"/>
    </source>
</evidence>
<dbReference type="SUPFAM" id="SSF48239">
    <property type="entry name" value="Terpenoid cyclases/Protein prenyltransferases"/>
    <property type="match status" value="1"/>
</dbReference>
<protein>
    <recommendedName>
        <fullName evidence="9">Alpha-2-macroglobulin family protein</fullName>
    </recommendedName>
</protein>
<dbReference type="InterPro" id="IPR008930">
    <property type="entry name" value="Terpenoid_cyclase/PrenylTrfase"/>
</dbReference>
<keyword evidence="4" id="KW-1133">Transmembrane helix</keyword>